<feature type="compositionally biased region" description="Basic and acidic residues" evidence="1">
    <location>
        <begin position="86"/>
        <end position="96"/>
    </location>
</feature>
<evidence type="ECO:0000313" key="2">
    <source>
        <dbReference type="EMBL" id="KAH9845116.1"/>
    </source>
</evidence>
<reference evidence="2 3" key="1">
    <citation type="journal article" date="2018" name="IMA Fungus">
        <title>IMA Genome-F 10: Nine draft genome sequences of Claviceps purpurea s.lat., including C. arundinis, C. humidiphila, and C. cf. spartinae, pseudomolecules for the pitch canker pathogen Fusarium circinatum, draft genome of Davidsoniella eucalypti, Grosmannia galeiformis, Quambalaria eucalypti, and Teratosphaeria destructans.</title>
        <authorList>
            <person name="Wingfield B.D."/>
            <person name="Liu M."/>
            <person name="Nguyen H.D."/>
            <person name="Lane F.A."/>
            <person name="Morgan S.W."/>
            <person name="De Vos L."/>
            <person name="Wilken P.M."/>
            <person name="Duong T.A."/>
            <person name="Aylward J."/>
            <person name="Coetzee M.P."/>
            <person name="Dadej K."/>
            <person name="De Beer Z.W."/>
            <person name="Findlay W."/>
            <person name="Havenga M."/>
            <person name="Kolarik M."/>
            <person name="Menzies J.G."/>
            <person name="Naidoo K."/>
            <person name="Pochopski O."/>
            <person name="Shoukouhi P."/>
            <person name="Santana Q.C."/>
            <person name="Seifert K.A."/>
            <person name="Soal N."/>
            <person name="Steenkamp E.T."/>
            <person name="Tatham C.T."/>
            <person name="van der Nest M.A."/>
            <person name="Wingfield M.J."/>
        </authorList>
    </citation>
    <scope>NUCLEOTIDE SEQUENCE [LARGE SCALE GENOMIC DNA]</scope>
    <source>
        <strain evidence="2">CMW44962</strain>
    </source>
</reference>
<accession>A0A9W7T0N1</accession>
<evidence type="ECO:0000256" key="1">
    <source>
        <dbReference type="SAM" id="MobiDB-lite"/>
    </source>
</evidence>
<reference evidence="2 3" key="2">
    <citation type="journal article" date="2021" name="Curr. Genet.">
        <title>Genetic response to nitrogen starvation in the aggressive Eucalyptus foliar pathogen Teratosphaeria destructans.</title>
        <authorList>
            <person name="Havenga M."/>
            <person name="Wingfield B.D."/>
            <person name="Wingfield M.J."/>
            <person name="Dreyer L.L."/>
            <person name="Roets F."/>
            <person name="Aylward J."/>
        </authorList>
    </citation>
    <scope>NUCLEOTIDE SEQUENCE [LARGE SCALE GENOMIC DNA]</scope>
    <source>
        <strain evidence="2">CMW44962</strain>
    </source>
</reference>
<comment type="caution">
    <text evidence="2">The sequence shown here is derived from an EMBL/GenBank/DDBJ whole genome shotgun (WGS) entry which is preliminary data.</text>
</comment>
<dbReference type="AlphaFoldDB" id="A0A9W7T0N1"/>
<sequence length="96" mass="10868">MHPILPAFIASPPRNHMHMHVRHALARGLAILHGHVERVRAVHPLQRALEPPHGQEEVRGFVRREVGEVRFDGERGDEDVAGEEGFEVHEREGVRG</sequence>
<dbReference type="Proteomes" id="UP001138500">
    <property type="component" value="Unassembled WGS sequence"/>
</dbReference>
<dbReference type="EMBL" id="RIBY02000136">
    <property type="protein sequence ID" value="KAH9845116.1"/>
    <property type="molecule type" value="Genomic_DNA"/>
</dbReference>
<evidence type="ECO:0000313" key="3">
    <source>
        <dbReference type="Proteomes" id="UP001138500"/>
    </source>
</evidence>
<keyword evidence="3" id="KW-1185">Reference proteome</keyword>
<feature type="region of interest" description="Disordered" evidence="1">
    <location>
        <begin position="74"/>
        <end position="96"/>
    </location>
</feature>
<feature type="compositionally biased region" description="Acidic residues" evidence="1">
    <location>
        <begin position="75"/>
        <end position="85"/>
    </location>
</feature>
<gene>
    <name evidence="2" type="ORF">Tdes44962_MAKER06835</name>
</gene>
<name>A0A9W7T0N1_9PEZI</name>
<organism evidence="2 3">
    <name type="scientific">Teratosphaeria destructans</name>
    <dbReference type="NCBI Taxonomy" id="418781"/>
    <lineage>
        <taxon>Eukaryota</taxon>
        <taxon>Fungi</taxon>
        <taxon>Dikarya</taxon>
        <taxon>Ascomycota</taxon>
        <taxon>Pezizomycotina</taxon>
        <taxon>Dothideomycetes</taxon>
        <taxon>Dothideomycetidae</taxon>
        <taxon>Mycosphaerellales</taxon>
        <taxon>Teratosphaeriaceae</taxon>
        <taxon>Teratosphaeria</taxon>
    </lineage>
</organism>
<protein>
    <submittedName>
        <fullName evidence="2">Uncharacterized protein</fullName>
    </submittedName>
</protein>
<proteinExistence type="predicted"/>